<dbReference type="PANTHER" id="PTHR32438">
    <property type="entry name" value="4-ALPHA-GLUCANOTRANSFERASE DPE1, CHLOROPLASTIC/AMYLOPLASTIC"/>
    <property type="match status" value="1"/>
</dbReference>
<evidence type="ECO:0000256" key="5">
    <source>
        <dbReference type="ARBA" id="ARBA00022676"/>
    </source>
</evidence>
<name>A0A7X2T439_9FIRM</name>
<dbReference type="SUPFAM" id="SSF51445">
    <property type="entry name" value="(Trans)glycosidases"/>
    <property type="match status" value="1"/>
</dbReference>
<dbReference type="Gene3D" id="3.20.20.80">
    <property type="entry name" value="Glycosidases"/>
    <property type="match status" value="1"/>
</dbReference>
<evidence type="ECO:0000313" key="12">
    <source>
        <dbReference type="Proteomes" id="UP000470082"/>
    </source>
</evidence>
<dbReference type="AlphaFoldDB" id="A0A7X2T439"/>
<evidence type="ECO:0000313" key="11">
    <source>
        <dbReference type="EMBL" id="MSS01668.1"/>
    </source>
</evidence>
<keyword evidence="7 10" id="KW-0119">Carbohydrate metabolism</keyword>
<protein>
    <recommendedName>
        <fullName evidence="4 10">4-alpha-glucanotransferase</fullName>
        <ecNumber evidence="3 10">2.4.1.25</ecNumber>
    </recommendedName>
    <alternativeName>
        <fullName evidence="8 10">Amylomaltase</fullName>
    </alternativeName>
    <alternativeName>
        <fullName evidence="9 10">Disproportionating enzyme</fullName>
    </alternativeName>
</protein>
<dbReference type="EMBL" id="VUMM01000010">
    <property type="protein sequence ID" value="MSS01668.1"/>
    <property type="molecule type" value="Genomic_DNA"/>
</dbReference>
<evidence type="ECO:0000256" key="1">
    <source>
        <dbReference type="ARBA" id="ARBA00000439"/>
    </source>
</evidence>
<accession>A0A7X2T439</accession>
<dbReference type="PANTHER" id="PTHR32438:SF5">
    <property type="entry name" value="4-ALPHA-GLUCANOTRANSFERASE DPE1, CHLOROPLASTIC_AMYLOPLASTIC"/>
    <property type="match status" value="1"/>
</dbReference>
<keyword evidence="12" id="KW-1185">Reference proteome</keyword>
<comment type="similarity">
    <text evidence="2 10">Belongs to the disproportionating enzyme family.</text>
</comment>
<evidence type="ECO:0000256" key="2">
    <source>
        <dbReference type="ARBA" id="ARBA00005684"/>
    </source>
</evidence>
<dbReference type="Pfam" id="PF02446">
    <property type="entry name" value="Glyco_hydro_77"/>
    <property type="match status" value="1"/>
</dbReference>
<comment type="catalytic activity">
    <reaction evidence="1 10">
        <text>Transfers a segment of a (1-&gt;4)-alpha-D-glucan to a new position in an acceptor, which may be glucose or a (1-&gt;4)-alpha-D-glucan.</text>
        <dbReference type="EC" id="2.4.1.25"/>
    </reaction>
</comment>
<dbReference type="GO" id="GO:0005975">
    <property type="term" value="P:carbohydrate metabolic process"/>
    <property type="evidence" value="ECO:0007669"/>
    <property type="project" value="InterPro"/>
</dbReference>
<dbReference type="NCBIfam" id="NF011080">
    <property type="entry name" value="PRK14508.1-3"/>
    <property type="match status" value="1"/>
</dbReference>
<dbReference type="EC" id="2.4.1.25" evidence="3 10"/>
<evidence type="ECO:0000256" key="8">
    <source>
        <dbReference type="ARBA" id="ARBA00031423"/>
    </source>
</evidence>
<evidence type="ECO:0000256" key="3">
    <source>
        <dbReference type="ARBA" id="ARBA00012560"/>
    </source>
</evidence>
<dbReference type="InterPro" id="IPR017853">
    <property type="entry name" value="GH"/>
</dbReference>
<evidence type="ECO:0000256" key="7">
    <source>
        <dbReference type="ARBA" id="ARBA00023277"/>
    </source>
</evidence>
<reference evidence="11 12" key="1">
    <citation type="submission" date="2019-08" db="EMBL/GenBank/DDBJ databases">
        <title>In-depth cultivation of the pig gut microbiome towards novel bacterial diversity and tailored functional studies.</title>
        <authorList>
            <person name="Wylensek D."/>
            <person name="Hitch T.C.A."/>
            <person name="Clavel T."/>
        </authorList>
    </citation>
    <scope>NUCLEOTIDE SEQUENCE [LARGE SCALE GENOMIC DNA]</scope>
    <source>
        <strain evidence="11 12">LKV-178-WT-2G</strain>
    </source>
</reference>
<dbReference type="InterPro" id="IPR003385">
    <property type="entry name" value="Glyco_hydro_77"/>
</dbReference>
<evidence type="ECO:0000256" key="9">
    <source>
        <dbReference type="ARBA" id="ARBA00031501"/>
    </source>
</evidence>
<proteinExistence type="inferred from homology"/>
<evidence type="ECO:0000256" key="10">
    <source>
        <dbReference type="RuleBase" id="RU361207"/>
    </source>
</evidence>
<keyword evidence="5 10" id="KW-0328">Glycosyltransferase</keyword>
<dbReference type="NCBIfam" id="TIGR00217">
    <property type="entry name" value="malQ"/>
    <property type="match status" value="1"/>
</dbReference>
<dbReference type="RefSeq" id="WP_154460206.1">
    <property type="nucleotide sequence ID" value="NZ_VUMM01000010.1"/>
</dbReference>
<evidence type="ECO:0000256" key="4">
    <source>
        <dbReference type="ARBA" id="ARBA00020295"/>
    </source>
</evidence>
<gene>
    <name evidence="11" type="primary">malQ</name>
    <name evidence="11" type="ORF">FYJ50_06095</name>
</gene>
<keyword evidence="6 10" id="KW-0808">Transferase</keyword>
<organism evidence="11 12">
    <name type="scientific">Floccifex porci</name>
    <dbReference type="NCBI Taxonomy" id="2606629"/>
    <lineage>
        <taxon>Bacteria</taxon>
        <taxon>Bacillati</taxon>
        <taxon>Bacillota</taxon>
        <taxon>Erysipelotrichia</taxon>
        <taxon>Erysipelotrichales</taxon>
        <taxon>Erysipelotrichaceae</taxon>
        <taxon>Floccifex</taxon>
    </lineage>
</organism>
<dbReference type="GO" id="GO:0004134">
    <property type="term" value="F:4-alpha-glucanotransferase activity"/>
    <property type="evidence" value="ECO:0007669"/>
    <property type="project" value="UniProtKB-EC"/>
</dbReference>
<dbReference type="Proteomes" id="UP000470082">
    <property type="component" value="Unassembled WGS sequence"/>
</dbReference>
<comment type="caution">
    <text evidence="11">The sequence shown here is derived from an EMBL/GenBank/DDBJ whole genome shotgun (WGS) entry which is preliminary data.</text>
</comment>
<evidence type="ECO:0000256" key="6">
    <source>
        <dbReference type="ARBA" id="ARBA00022679"/>
    </source>
</evidence>
<sequence>MERSSGILMPIFSLPSNYGIGTLGKEAYEFVDFLEQADQKYWQILPAGSISYGNSPYQSFSSFAGNPYFIDLDLLIEDGLLEKEEVQSKKWMKTLDKVDYGKIYQHRFDILFEAYKRGIQKDYDEFKSFVNEKSKWIHEYALFMACKKHFDMVAWSNWPEDIRLHKKEACLRYRELLKEDVEFYQYIQYLFFKQWNQLRNYAHSKGIEIIGDIPVYVAMDSCDVWSEPQWFYLDENNVPIEVAGCPPDSFSADGQYWGNPLYRYDAMKQDGYGWWIRRVDGAFQLYDVVRIDHFRGFESYWAIPYGAKSAKDGQWKKGPGMSLIGVLTSWFYNKQYIAEDLGALTEEVIQLVKDSHLPGMKVLQFAFDSRESVNYLPYTYDRNCVCYIGTHDNMTCKQFFDQSPEEDVLFAKQYLGLNEEEGYVWGMIRAGMGCVADLFICQMQDYLELGQEARINLPGTASDNWEWRMKKGQNTTQLAKKIAEYTKRYGRSCHKD</sequence>